<organism evidence="2 3">
    <name type="scientific">candidate division WS5 bacterium</name>
    <dbReference type="NCBI Taxonomy" id="2093353"/>
    <lineage>
        <taxon>Bacteria</taxon>
        <taxon>candidate division WS5</taxon>
    </lineage>
</organism>
<proteinExistence type="predicted"/>
<evidence type="ECO:0000313" key="2">
    <source>
        <dbReference type="EMBL" id="RJO62350.1"/>
    </source>
</evidence>
<keyword evidence="1" id="KW-1133">Transmembrane helix</keyword>
<name>A0A419DGZ5_9BACT</name>
<comment type="caution">
    <text evidence="2">The sequence shown here is derived from an EMBL/GenBank/DDBJ whole genome shotgun (WGS) entry which is preliminary data.</text>
</comment>
<gene>
    <name evidence="2" type="ORF">C4544_00050</name>
</gene>
<sequence>MKNNKLIKLHTRHKRKVIVSVFLITVITLLLINKFFDLSVDKILQNPVIAAAGVWNLERDTADGNKLKFWYNSLASSVLTITTGGNIGIGISNPQAPLDINGSIKASNTGSTFIRWGNGTAPSGMTLLYDGWVFNGYYNTGAGHNSGSADNCIKQNDPGAQGPGTAYGDLLYASNTGDASRMPPGVASNKRIKCGAIYTPGPNVEIWGSSTCPTDWTAAYTGYGMGNYYTHNQTTRRCVDNVNFDTSVSMSPDASTYGGIWYGTVLYNPQGLPGYTADRYVKCAVCVKN</sequence>
<keyword evidence="1" id="KW-0812">Transmembrane</keyword>
<protein>
    <submittedName>
        <fullName evidence="2">Uncharacterized protein</fullName>
    </submittedName>
</protein>
<reference evidence="2 3" key="1">
    <citation type="journal article" date="2017" name="ISME J.">
        <title>Energy and carbon metabolisms in a deep terrestrial subsurface fluid microbial community.</title>
        <authorList>
            <person name="Momper L."/>
            <person name="Jungbluth S.P."/>
            <person name="Lee M.D."/>
            <person name="Amend J.P."/>
        </authorList>
    </citation>
    <scope>NUCLEOTIDE SEQUENCE [LARGE SCALE GENOMIC DNA]</scope>
    <source>
        <strain evidence="2">SURF_29</strain>
    </source>
</reference>
<dbReference type="AlphaFoldDB" id="A0A419DGZ5"/>
<dbReference type="EMBL" id="QZJW01000001">
    <property type="protein sequence ID" value="RJO62350.1"/>
    <property type="molecule type" value="Genomic_DNA"/>
</dbReference>
<keyword evidence="1" id="KW-0472">Membrane</keyword>
<dbReference type="Proteomes" id="UP000285655">
    <property type="component" value="Unassembled WGS sequence"/>
</dbReference>
<evidence type="ECO:0000256" key="1">
    <source>
        <dbReference type="SAM" id="Phobius"/>
    </source>
</evidence>
<accession>A0A419DGZ5</accession>
<evidence type="ECO:0000313" key="3">
    <source>
        <dbReference type="Proteomes" id="UP000285655"/>
    </source>
</evidence>
<feature type="transmembrane region" description="Helical" evidence="1">
    <location>
        <begin position="17"/>
        <end position="36"/>
    </location>
</feature>